<dbReference type="AlphaFoldDB" id="A0A1F8CUD2"/>
<sequence>MNPANSNTNPDRPHYQAVEVYHQAPPPIGSQTVQHVPPQFTNDPANPVASMINTNSSPSKKHINKFLFLIPAVLLLAAIFLAAFLASRLSQTKKTPLSSPIPTPTLIPSTPAPTPVPIIRNKSYQNQNHNFYFNYPETYRYFECQNTIKIYSKDTLINEDEIICNNLPLGIVEITYATKPLEYQENPSDEISESLVKIDGLDEVIAKTINKKIIYLNFDNQNIYYLIVLNSIEQKSLFDQILKSFKFIEVVTDEWQTYTNTSVGFKFQYPPDWITTASANINQILVKPEKTSSQSSLTIEAQGNIAEVELTASEVVNSTKNLPGWKKTPSVDIQSVDKGTAQILQGQLGNIWQIFAAIWYKNRLIQLIWQDSLDQANQQTFGNILSTFEFLD</sequence>
<evidence type="ECO:0000313" key="3">
    <source>
        <dbReference type="Proteomes" id="UP000178999"/>
    </source>
</evidence>
<protein>
    <submittedName>
        <fullName evidence="2">Uncharacterized protein</fullName>
    </submittedName>
</protein>
<keyword evidence="1" id="KW-0812">Transmembrane</keyword>
<gene>
    <name evidence="2" type="ORF">A2382_03005</name>
</gene>
<keyword evidence="1" id="KW-0472">Membrane</keyword>
<reference evidence="2 3" key="1">
    <citation type="journal article" date="2016" name="Nat. Commun.">
        <title>Thousands of microbial genomes shed light on interconnected biogeochemical processes in an aquifer system.</title>
        <authorList>
            <person name="Anantharaman K."/>
            <person name="Brown C.T."/>
            <person name="Hug L.A."/>
            <person name="Sharon I."/>
            <person name="Castelle C.J."/>
            <person name="Probst A.J."/>
            <person name="Thomas B.C."/>
            <person name="Singh A."/>
            <person name="Wilkins M.J."/>
            <person name="Karaoz U."/>
            <person name="Brodie E.L."/>
            <person name="Williams K.H."/>
            <person name="Hubbard S.S."/>
            <person name="Banfield J.F."/>
        </authorList>
    </citation>
    <scope>NUCLEOTIDE SEQUENCE [LARGE SCALE GENOMIC DNA]</scope>
</reference>
<dbReference type="EMBL" id="MGHY01000019">
    <property type="protein sequence ID" value="OGM79175.1"/>
    <property type="molecule type" value="Genomic_DNA"/>
</dbReference>
<organism evidence="2 3">
    <name type="scientific">Candidatus Woesebacteria bacterium RIFOXYB1_FULL_38_16</name>
    <dbReference type="NCBI Taxonomy" id="1802538"/>
    <lineage>
        <taxon>Bacteria</taxon>
        <taxon>Candidatus Woeseibacteriota</taxon>
    </lineage>
</organism>
<comment type="caution">
    <text evidence="2">The sequence shown here is derived from an EMBL/GenBank/DDBJ whole genome shotgun (WGS) entry which is preliminary data.</text>
</comment>
<name>A0A1F8CUD2_9BACT</name>
<dbReference type="Proteomes" id="UP000178999">
    <property type="component" value="Unassembled WGS sequence"/>
</dbReference>
<evidence type="ECO:0000256" key="1">
    <source>
        <dbReference type="SAM" id="Phobius"/>
    </source>
</evidence>
<evidence type="ECO:0000313" key="2">
    <source>
        <dbReference type="EMBL" id="OGM79175.1"/>
    </source>
</evidence>
<accession>A0A1F8CUD2</accession>
<keyword evidence="1" id="KW-1133">Transmembrane helix</keyword>
<feature type="transmembrane region" description="Helical" evidence="1">
    <location>
        <begin position="66"/>
        <end position="86"/>
    </location>
</feature>
<proteinExistence type="predicted"/>